<keyword evidence="3" id="KW-1185">Reference proteome</keyword>
<dbReference type="EMBL" id="KK583592">
    <property type="protein sequence ID" value="KDO17685.1"/>
    <property type="molecule type" value="Genomic_DNA"/>
</dbReference>
<feature type="region of interest" description="Disordered" evidence="1">
    <location>
        <begin position="269"/>
        <end position="321"/>
    </location>
</feature>
<feature type="region of interest" description="Disordered" evidence="1">
    <location>
        <begin position="1"/>
        <end position="50"/>
    </location>
</feature>
<dbReference type="OrthoDB" id="167059at2759"/>
<evidence type="ECO:0000313" key="2">
    <source>
        <dbReference type="EMBL" id="KDO17685.1"/>
    </source>
</evidence>
<feature type="compositionally biased region" description="Acidic residues" evidence="1">
    <location>
        <begin position="91"/>
        <end position="106"/>
    </location>
</feature>
<evidence type="ECO:0000313" key="3">
    <source>
        <dbReference type="Proteomes" id="UP000030745"/>
    </source>
</evidence>
<dbReference type="GeneID" id="24138502"/>
<gene>
    <name evidence="2" type="ORF">SPRG_16919</name>
</gene>
<dbReference type="PANTHER" id="PTHR35213:SF3">
    <property type="entry name" value="MYB-LIKE DOMAIN-CONTAINING PROTEIN"/>
    <property type="match status" value="1"/>
</dbReference>
<dbReference type="AlphaFoldDB" id="A0A067BLV0"/>
<reference evidence="2 3" key="1">
    <citation type="journal article" date="2013" name="PLoS Genet.">
        <title>Distinctive expansion of potential virulence genes in the genome of the oomycete fish pathogen Saprolegnia parasitica.</title>
        <authorList>
            <person name="Jiang R.H."/>
            <person name="de Bruijn I."/>
            <person name="Haas B.J."/>
            <person name="Belmonte R."/>
            <person name="Lobach L."/>
            <person name="Christie J."/>
            <person name="van den Ackerveken G."/>
            <person name="Bottin A."/>
            <person name="Bulone V."/>
            <person name="Diaz-Moreno S.M."/>
            <person name="Dumas B."/>
            <person name="Fan L."/>
            <person name="Gaulin E."/>
            <person name="Govers F."/>
            <person name="Grenville-Briggs L.J."/>
            <person name="Horner N.R."/>
            <person name="Levin J.Z."/>
            <person name="Mammella M."/>
            <person name="Meijer H.J."/>
            <person name="Morris P."/>
            <person name="Nusbaum C."/>
            <person name="Oome S."/>
            <person name="Phillips A.J."/>
            <person name="van Rooyen D."/>
            <person name="Rzeszutek E."/>
            <person name="Saraiva M."/>
            <person name="Secombes C.J."/>
            <person name="Seidl M.F."/>
            <person name="Snel B."/>
            <person name="Stassen J.H."/>
            <person name="Sykes S."/>
            <person name="Tripathy S."/>
            <person name="van den Berg H."/>
            <person name="Vega-Arreguin J.C."/>
            <person name="Wawra S."/>
            <person name="Young S.K."/>
            <person name="Zeng Q."/>
            <person name="Dieguez-Uribeondo J."/>
            <person name="Russ C."/>
            <person name="Tyler B.M."/>
            <person name="van West P."/>
        </authorList>
    </citation>
    <scope>NUCLEOTIDE SEQUENCE [LARGE SCALE GENOMIC DNA]</scope>
    <source>
        <strain evidence="2 3">CBS 223.65</strain>
    </source>
</reference>
<evidence type="ECO:0000256" key="1">
    <source>
        <dbReference type="SAM" id="MobiDB-lite"/>
    </source>
</evidence>
<dbReference type="PANTHER" id="PTHR35213">
    <property type="entry name" value="RING-TYPE DOMAIN-CONTAINING PROTEIN-RELATED"/>
    <property type="match status" value="1"/>
</dbReference>
<dbReference type="RefSeq" id="XP_012211611.1">
    <property type="nucleotide sequence ID" value="XM_012356221.1"/>
</dbReference>
<feature type="compositionally biased region" description="Acidic residues" evidence="1">
    <location>
        <begin position="341"/>
        <end position="355"/>
    </location>
</feature>
<feature type="compositionally biased region" description="Low complexity" evidence="1">
    <location>
        <begin position="9"/>
        <end position="34"/>
    </location>
</feature>
<organism evidence="2 3">
    <name type="scientific">Saprolegnia parasitica (strain CBS 223.65)</name>
    <dbReference type="NCBI Taxonomy" id="695850"/>
    <lineage>
        <taxon>Eukaryota</taxon>
        <taxon>Sar</taxon>
        <taxon>Stramenopiles</taxon>
        <taxon>Oomycota</taxon>
        <taxon>Saprolegniomycetes</taxon>
        <taxon>Saprolegniales</taxon>
        <taxon>Saprolegniaceae</taxon>
        <taxon>Saprolegnia</taxon>
    </lineage>
</organism>
<dbReference type="OMA" id="HYLMHPL"/>
<dbReference type="Proteomes" id="UP000030745">
    <property type="component" value="Unassembled WGS sequence"/>
</dbReference>
<protein>
    <submittedName>
        <fullName evidence="2">Uncharacterized protein</fullName>
    </submittedName>
</protein>
<proteinExistence type="predicted"/>
<name>A0A067BLV0_SAPPC</name>
<feature type="region of interest" description="Disordered" evidence="1">
    <location>
        <begin position="333"/>
        <end position="355"/>
    </location>
</feature>
<dbReference type="KEGG" id="spar:SPRG_16919"/>
<feature type="region of interest" description="Disordered" evidence="1">
    <location>
        <begin position="68"/>
        <end position="178"/>
    </location>
</feature>
<sequence>MLSLRADQPSMSLPMPSSTAASSAAAASSPTRPSFVTLPRPPVVRKTKPPHYLMHPLDEIPSYATHASHSGVVLEPESVEKPLYTALSTGTEDDQSTDDTTPDDDRDTTWGPRARPLAKKRRALLTPKGSGDRNGPQRTPPPRAAAQRAAAKPLVDPLNEKRSTKSKCPPGLRSGKWTPEEEKFTNTMIHYFRLGLLHIEDGTSLRWYLSKKLNCEAMRVTKKLKGNSSIGKQIFRAVDCPSVTEEAVREATETLRVLEEEFFASLAYKPPPNTAAKDVAPPPANSKRPKRAKPAPALTPEPPLPLVENDGPSEPANPEAELLLHFCLSAHRGEKRSADDAGLDEDDDNEDGDES</sequence>
<accession>A0A067BLV0</accession>
<dbReference type="VEuPathDB" id="FungiDB:SPRG_16919"/>